<organism evidence="1 2">
    <name type="scientific">Massilia violaceinigra</name>
    <dbReference type="NCBI Taxonomy" id="2045208"/>
    <lineage>
        <taxon>Bacteria</taxon>
        <taxon>Pseudomonadati</taxon>
        <taxon>Pseudomonadota</taxon>
        <taxon>Betaproteobacteria</taxon>
        <taxon>Burkholderiales</taxon>
        <taxon>Oxalobacteraceae</taxon>
        <taxon>Telluria group</taxon>
        <taxon>Massilia</taxon>
    </lineage>
</organism>
<sequence>MMTDLRFEEDTLRKIESILLDHDIARSYFQGELYDRLGNTFSGFSLELQSGRMVELDAKKSAYLFMIPDGSTAWARRVNEHGNAPAGMDIHFTNSFVIEGEENSVIAFSAETLPGVWSDTLHISRMMLRADAPARLGTVAFGMMAVTAYRLGFTQIQLYAAGRGPLHPNDPDALIGYCVWPKWGFDAPVNAAEMSRHPMSSMHEVSTVQGVIARTPEWWNTYGSARPMQFDLRANSLSWSILINYLCTTVATF</sequence>
<dbReference type="AlphaFoldDB" id="A0A2D2DJJ6"/>
<dbReference type="KEGG" id="mass:CR152_11930"/>
<evidence type="ECO:0000313" key="2">
    <source>
        <dbReference type="Proteomes" id="UP000229897"/>
    </source>
</evidence>
<gene>
    <name evidence="1" type="ORF">CR152_11930</name>
</gene>
<keyword evidence="2" id="KW-1185">Reference proteome</keyword>
<dbReference type="RefSeq" id="WP_099875114.1">
    <property type="nucleotide sequence ID" value="NZ_CP024608.1"/>
</dbReference>
<dbReference type="OrthoDB" id="8613175at2"/>
<evidence type="ECO:0000313" key="1">
    <source>
        <dbReference type="EMBL" id="ATQ75148.1"/>
    </source>
</evidence>
<proteinExistence type="predicted"/>
<accession>A0A2D2DJJ6</accession>
<dbReference type="EMBL" id="CP024608">
    <property type="protein sequence ID" value="ATQ75148.1"/>
    <property type="molecule type" value="Genomic_DNA"/>
</dbReference>
<name>A0A2D2DJJ6_9BURK</name>
<protein>
    <submittedName>
        <fullName evidence="1">Uncharacterized protein</fullName>
    </submittedName>
</protein>
<dbReference type="Proteomes" id="UP000229897">
    <property type="component" value="Chromosome"/>
</dbReference>
<reference evidence="1" key="1">
    <citation type="submission" date="2017-10" db="EMBL/GenBank/DDBJ databases">
        <title>Massilia psychrophilum sp. nov., a novel purple-pigmented bacterium isolated from Tianshan glacier, Xinjiang Municipality, China.</title>
        <authorList>
            <person name="Wang H."/>
        </authorList>
    </citation>
    <scope>NUCLEOTIDE SEQUENCE [LARGE SCALE GENOMIC DNA]</scope>
    <source>
        <strain evidence="1">B2</strain>
    </source>
</reference>